<comment type="caution">
    <text evidence="2">The sequence shown here is derived from an EMBL/GenBank/DDBJ whole genome shotgun (WGS) entry which is preliminary data.</text>
</comment>
<organism evidence="2 3">
    <name type="scientific">Nocardia donostiensis</name>
    <dbReference type="NCBI Taxonomy" id="1538463"/>
    <lineage>
        <taxon>Bacteria</taxon>
        <taxon>Bacillati</taxon>
        <taxon>Actinomycetota</taxon>
        <taxon>Actinomycetes</taxon>
        <taxon>Mycobacteriales</taxon>
        <taxon>Nocardiaceae</taxon>
        <taxon>Nocardia</taxon>
    </lineage>
</organism>
<feature type="compositionally biased region" description="Basic and acidic residues" evidence="1">
    <location>
        <begin position="31"/>
        <end position="43"/>
    </location>
</feature>
<feature type="region of interest" description="Disordered" evidence="1">
    <location>
        <begin position="1"/>
        <end position="60"/>
    </location>
</feature>
<sequence>MSADDGKNRIEIEQAAARNAGLDRAATADATADRDRSTDEHPVDSGSADADTGSEARPHPFRGLWLERRVSADTTLNPFGSILDFPDEEAARIAEEMGKRVDGDYVTIRKAAEAWLRSHNTSNRDSTEPAVYFKLVKEPGTYPFSEKSATICIPADSIPAEHMTITIEDSFFHYQMVSGNPPGNTPEGFVPGVISGDELYGAVDFDGEHRDYRGTLAGGNGRYIEAQVWNRDVPVLAEVRRRFETGLPADRLLIVEPGSWEG</sequence>
<evidence type="ECO:0000256" key="1">
    <source>
        <dbReference type="SAM" id="MobiDB-lite"/>
    </source>
</evidence>
<keyword evidence="3" id="KW-1185">Reference proteome</keyword>
<accession>A0A1W0ATJ2</accession>
<dbReference type="Proteomes" id="UP000188836">
    <property type="component" value="Unassembled WGS sequence"/>
</dbReference>
<dbReference type="EMBL" id="MUMY01000004">
    <property type="protein sequence ID" value="ONM49469.1"/>
    <property type="molecule type" value="Genomic_DNA"/>
</dbReference>
<gene>
    <name evidence="2" type="ORF">B0T46_06255</name>
</gene>
<feature type="compositionally biased region" description="Low complexity" evidence="1">
    <location>
        <begin position="15"/>
        <end position="30"/>
    </location>
</feature>
<reference evidence="2 3" key="1">
    <citation type="journal article" date="2016" name="Antonie Van Leeuwenhoek">
        <title>Nocardia donostiensis sp. nov., isolated from human respiratory specimens.</title>
        <authorList>
            <person name="Ercibengoa M."/>
            <person name="Bell M."/>
            <person name="Marimon J.M."/>
            <person name="Humrighouse B."/>
            <person name="Klenk H.P."/>
            <person name="Potter G."/>
            <person name="Perez-Trallero E."/>
        </authorList>
    </citation>
    <scope>NUCLEOTIDE SEQUENCE [LARGE SCALE GENOMIC DNA]</scope>
    <source>
        <strain evidence="2 3">X1655</strain>
    </source>
</reference>
<evidence type="ECO:0000313" key="3">
    <source>
        <dbReference type="Proteomes" id="UP000188836"/>
    </source>
</evidence>
<evidence type="ECO:0000313" key="2">
    <source>
        <dbReference type="EMBL" id="ONM49469.1"/>
    </source>
</evidence>
<protein>
    <submittedName>
        <fullName evidence="2">Uncharacterized protein</fullName>
    </submittedName>
</protein>
<dbReference type="AlphaFoldDB" id="A0A1W0ATJ2"/>
<feature type="compositionally biased region" description="Basic and acidic residues" evidence="1">
    <location>
        <begin position="1"/>
        <end position="12"/>
    </location>
</feature>
<name>A0A1W0ATJ2_9NOCA</name>
<proteinExistence type="predicted"/>